<dbReference type="RefSeq" id="WP_012900296.1">
    <property type="nucleotide sequence ID" value="NC_013665.1"/>
</dbReference>
<keyword evidence="1" id="KW-0597">Phosphoprotein</keyword>
<gene>
    <name evidence="3" type="ordered locus">MCP_1545</name>
</gene>
<keyword evidence="4" id="KW-1185">Reference proteome</keyword>
<dbReference type="AlphaFoldDB" id="D1YYU5"/>
<reference evidence="4" key="3">
    <citation type="journal article" date="2011" name="PLoS ONE">
        <title>Genome sequence of a mesophilic hydrogenotrophic methanogen Methanocella paludicola, the first cultivated representative of the order Methanocellales.</title>
        <authorList>
            <person name="Sakai S."/>
            <person name="Takaki Y."/>
            <person name="Shimamura S."/>
            <person name="Sekine M."/>
            <person name="Tajima T."/>
            <person name="Kosugi H."/>
            <person name="Ichikawa N."/>
            <person name="Tasumi E."/>
            <person name="Hiraki A.T."/>
            <person name="Shimizu A."/>
            <person name="Kato Y."/>
            <person name="Nishiko R."/>
            <person name="Mori K."/>
            <person name="Fujita N."/>
            <person name="Imachi H."/>
            <person name="Takai K."/>
        </authorList>
    </citation>
    <scope>NUCLEOTIDE SEQUENCE [LARGE SCALE GENOMIC DNA]</scope>
    <source>
        <strain evidence="4">DSM 17711 / JCM 13418 / NBRC 101707 / SANAE</strain>
    </source>
</reference>
<evidence type="ECO:0000313" key="4">
    <source>
        <dbReference type="Proteomes" id="UP000001882"/>
    </source>
</evidence>
<protein>
    <submittedName>
        <fullName evidence="3">Response regulator</fullName>
    </submittedName>
</protein>
<sequence>MRRDTIGIVEDEPEVADLYKTVFTACGMSISFVAADGLEAIESFKASDPKPFIIIMDHRMPVMMGVDAMKEMLKLNSGTKYVIVSADSSIRDEAIGAGASMFLEKPIQLKQLRSCVDTLLRQ</sequence>
<dbReference type="OrthoDB" id="2830at2157"/>
<evidence type="ECO:0000259" key="2">
    <source>
        <dbReference type="PROSITE" id="PS50110"/>
    </source>
</evidence>
<feature type="domain" description="Response regulatory" evidence="2">
    <location>
        <begin position="5"/>
        <end position="120"/>
    </location>
</feature>
<dbReference type="InterPro" id="IPR011006">
    <property type="entry name" value="CheY-like_superfamily"/>
</dbReference>
<dbReference type="InParanoid" id="D1YYU5"/>
<dbReference type="EMBL" id="AP011532">
    <property type="protein sequence ID" value="BAI61617.1"/>
    <property type="molecule type" value="Genomic_DNA"/>
</dbReference>
<dbReference type="CDD" id="cd00156">
    <property type="entry name" value="REC"/>
    <property type="match status" value="1"/>
</dbReference>
<dbReference type="GeneID" id="8681483"/>
<dbReference type="Gene3D" id="3.40.50.2300">
    <property type="match status" value="1"/>
</dbReference>
<dbReference type="STRING" id="304371.MCP_1545"/>
<dbReference type="Proteomes" id="UP000001882">
    <property type="component" value="Chromosome"/>
</dbReference>
<dbReference type="SMART" id="SM00448">
    <property type="entry name" value="REC"/>
    <property type="match status" value="1"/>
</dbReference>
<reference evidence="3 4" key="1">
    <citation type="journal article" date="2007" name="Appl. Environ. Microbiol.">
        <title>Isolation of key methanogens for global methane emission from rice paddy fields: a novel isolate affiliated with the clone cluster rice cluster I.</title>
        <authorList>
            <person name="Sakai S."/>
            <person name="Imachi H."/>
            <person name="Sekiguchi Y."/>
            <person name="Ohashi A."/>
            <person name="Harada H."/>
            <person name="Kamagata Y."/>
        </authorList>
    </citation>
    <scope>NUCLEOTIDE SEQUENCE [LARGE SCALE GENOMIC DNA]</scope>
    <source>
        <strain evidence="4">DSM 17711 / JCM 13418 / NBRC 101707 / SANAE</strain>
    </source>
</reference>
<dbReference type="KEGG" id="mpd:MCP_1545"/>
<evidence type="ECO:0000313" key="3">
    <source>
        <dbReference type="EMBL" id="BAI61617.1"/>
    </source>
</evidence>
<dbReference type="InterPro" id="IPR001789">
    <property type="entry name" value="Sig_transdc_resp-reg_receiver"/>
</dbReference>
<proteinExistence type="predicted"/>
<dbReference type="PANTHER" id="PTHR43228:SF1">
    <property type="entry name" value="TWO-COMPONENT RESPONSE REGULATOR ARR22"/>
    <property type="match status" value="1"/>
</dbReference>
<dbReference type="PANTHER" id="PTHR43228">
    <property type="entry name" value="TWO-COMPONENT RESPONSE REGULATOR"/>
    <property type="match status" value="1"/>
</dbReference>
<dbReference type="SUPFAM" id="SSF52172">
    <property type="entry name" value="CheY-like"/>
    <property type="match status" value="1"/>
</dbReference>
<dbReference type="GO" id="GO:0000160">
    <property type="term" value="P:phosphorelay signal transduction system"/>
    <property type="evidence" value="ECO:0007669"/>
    <property type="project" value="InterPro"/>
</dbReference>
<name>D1YYU5_METPS</name>
<dbReference type="Pfam" id="PF00072">
    <property type="entry name" value="Response_reg"/>
    <property type="match status" value="1"/>
</dbReference>
<organism evidence="3 4">
    <name type="scientific">Methanocella paludicola (strain DSM 17711 / JCM 13418 / NBRC 101707 / SANAE)</name>
    <dbReference type="NCBI Taxonomy" id="304371"/>
    <lineage>
        <taxon>Archaea</taxon>
        <taxon>Methanobacteriati</taxon>
        <taxon>Methanobacteriota</taxon>
        <taxon>Stenosarchaea group</taxon>
        <taxon>Methanomicrobia</taxon>
        <taxon>Methanocellales</taxon>
        <taxon>Methanocellaceae</taxon>
        <taxon>Methanocella</taxon>
    </lineage>
</organism>
<dbReference type="eggNOG" id="arCOG02391">
    <property type="taxonomic scope" value="Archaea"/>
</dbReference>
<dbReference type="PROSITE" id="PS50110">
    <property type="entry name" value="RESPONSE_REGULATORY"/>
    <property type="match status" value="1"/>
</dbReference>
<evidence type="ECO:0000256" key="1">
    <source>
        <dbReference type="PROSITE-ProRule" id="PRU00169"/>
    </source>
</evidence>
<feature type="modified residue" description="4-aspartylphosphate" evidence="1">
    <location>
        <position position="57"/>
    </location>
</feature>
<reference evidence="3 4" key="2">
    <citation type="journal article" date="2008" name="Int. J. Syst. Evol. Microbiol.">
        <title>Methanocella paludicola gen. nov., sp. nov., a methane-producing archaeon, the first isolate of the lineage 'Rice Cluster I', and proposal of the new archaeal order Methanocellales ord. nov.</title>
        <authorList>
            <person name="Sakai S."/>
            <person name="Imachi H."/>
            <person name="Hanada S."/>
            <person name="Ohashi A."/>
            <person name="Harada H."/>
            <person name="Kamagata Y."/>
        </authorList>
    </citation>
    <scope>NUCLEOTIDE SEQUENCE [LARGE SCALE GENOMIC DNA]</scope>
    <source>
        <strain evidence="4">DSM 17711 / JCM 13418 / NBRC 101707 / SANAE</strain>
    </source>
</reference>
<dbReference type="InterPro" id="IPR052048">
    <property type="entry name" value="ST_Response_Regulator"/>
</dbReference>
<accession>D1YYU5</accession>